<dbReference type="Pfam" id="PF00561">
    <property type="entry name" value="Abhydrolase_1"/>
    <property type="match status" value="1"/>
</dbReference>
<dbReference type="Gene3D" id="3.40.50.1820">
    <property type="entry name" value="alpha/beta hydrolase"/>
    <property type="match status" value="1"/>
</dbReference>
<dbReference type="PRINTS" id="PR00412">
    <property type="entry name" value="EPOXHYDRLASE"/>
</dbReference>
<dbReference type="InterPro" id="IPR029058">
    <property type="entry name" value="AB_hydrolase_fold"/>
</dbReference>
<reference evidence="2 3" key="1">
    <citation type="journal article" date="2011" name="Int. J. Syst. Evol. Microbiol.">
        <title>Zhongshania antarctica gen. nov., sp. nov. and Zhongshania guokunii sp. nov., gammaproteobacteria respectively isolated from coastal attached (fast) ice and surface seawater of the Antarctic.</title>
        <authorList>
            <person name="Li H.J."/>
            <person name="Zhang X.Y."/>
            <person name="Chen C.X."/>
            <person name="Zhang Y.J."/>
            <person name="Gao Z.M."/>
            <person name="Yu Y."/>
            <person name="Chen X.L."/>
            <person name="Chen B."/>
            <person name="Zhang Y.Z."/>
        </authorList>
    </citation>
    <scope>NUCLEOTIDE SEQUENCE [LARGE SCALE GENOMIC DNA]</scope>
    <source>
        <strain evidence="2 3">ZS6-22T</strain>
    </source>
</reference>
<name>A0ABV3U3B5_9GAMM</name>
<sequence length="289" mass="31396">MNTTPSTQTPTTLAFHGKSQLILQADSLGASDAPTALLLHGGGQTRQSWQHTAKHLAEQGYRAISIDLRGHGESDWASDGDYLFESMLDDIEACCEQIPGPAVLVGASIGGALSLLLAARRPELCRALVLVDVSPTIEITGAQGIVDFMRAHPEGFASLDEAELSIAKHNPSRQRQASQSGLSRVLRKRADGRWIWHWDPNFIAGDWQNKVLELSNLMQAAAPKIKQPCLLIRGQLSTIVSMESVDELKRDIPHLNFVDIAGAGHMVAGDRNDMASRALIDFLSEHPSK</sequence>
<dbReference type="PANTHER" id="PTHR43194">
    <property type="entry name" value="HYDROLASE ALPHA/BETA FOLD FAMILY"/>
    <property type="match status" value="1"/>
</dbReference>
<dbReference type="PANTHER" id="PTHR43194:SF2">
    <property type="entry name" value="PEROXISOMAL MEMBRANE PROTEIN LPX1"/>
    <property type="match status" value="1"/>
</dbReference>
<proteinExistence type="predicted"/>
<organism evidence="2 3">
    <name type="scientific">Zhongshania guokunii</name>
    <dbReference type="NCBI Taxonomy" id="641783"/>
    <lineage>
        <taxon>Bacteria</taxon>
        <taxon>Pseudomonadati</taxon>
        <taxon>Pseudomonadota</taxon>
        <taxon>Gammaproteobacteria</taxon>
        <taxon>Cellvibrionales</taxon>
        <taxon>Spongiibacteraceae</taxon>
        <taxon>Zhongshania</taxon>
    </lineage>
</organism>
<comment type="caution">
    <text evidence="2">The sequence shown here is derived from an EMBL/GenBank/DDBJ whole genome shotgun (WGS) entry which is preliminary data.</text>
</comment>
<dbReference type="PRINTS" id="PR00111">
    <property type="entry name" value="ABHYDROLASE"/>
</dbReference>
<keyword evidence="2" id="KW-0378">Hydrolase</keyword>
<feature type="domain" description="AB hydrolase-1" evidence="1">
    <location>
        <begin position="37"/>
        <end position="267"/>
    </location>
</feature>
<evidence type="ECO:0000313" key="2">
    <source>
        <dbReference type="EMBL" id="MEX1668408.1"/>
    </source>
</evidence>
<dbReference type="InterPro" id="IPR000639">
    <property type="entry name" value="Epox_hydrolase-like"/>
</dbReference>
<evidence type="ECO:0000259" key="1">
    <source>
        <dbReference type="Pfam" id="PF00561"/>
    </source>
</evidence>
<dbReference type="EMBL" id="JBFRYA010000004">
    <property type="protein sequence ID" value="MEX1668408.1"/>
    <property type="molecule type" value="Genomic_DNA"/>
</dbReference>
<keyword evidence="3" id="KW-1185">Reference proteome</keyword>
<protein>
    <submittedName>
        <fullName evidence="2">Alpha/beta fold hydrolase</fullName>
    </submittedName>
</protein>
<dbReference type="Proteomes" id="UP001557485">
    <property type="component" value="Unassembled WGS sequence"/>
</dbReference>
<accession>A0ABV3U3B5</accession>
<dbReference type="InterPro" id="IPR050228">
    <property type="entry name" value="Carboxylesterase_BioH"/>
</dbReference>
<gene>
    <name evidence="2" type="ORF">AB4876_05760</name>
</gene>
<dbReference type="GO" id="GO:0016787">
    <property type="term" value="F:hydrolase activity"/>
    <property type="evidence" value="ECO:0007669"/>
    <property type="project" value="UniProtKB-KW"/>
</dbReference>
<dbReference type="SUPFAM" id="SSF53474">
    <property type="entry name" value="alpha/beta-Hydrolases"/>
    <property type="match status" value="1"/>
</dbReference>
<evidence type="ECO:0000313" key="3">
    <source>
        <dbReference type="Proteomes" id="UP001557485"/>
    </source>
</evidence>
<dbReference type="InterPro" id="IPR000073">
    <property type="entry name" value="AB_hydrolase_1"/>
</dbReference>
<dbReference type="RefSeq" id="WP_368380695.1">
    <property type="nucleotide sequence ID" value="NZ_JBFRYA010000004.1"/>
</dbReference>